<protein>
    <recommendedName>
        <fullName evidence="13">8-oxo-dGTP diphosphatase</fullName>
        <ecNumber evidence="12">3.6.1.55</ecNumber>
    </recommendedName>
    <alternativeName>
        <fullName evidence="16">7,8-dihydro-8-oxoguanine-triphosphatase</fullName>
    </alternativeName>
    <alternativeName>
        <fullName evidence="15">Mutator protein MutT</fullName>
    </alternativeName>
    <alternativeName>
        <fullName evidence="14">dGTP pyrophosphohydrolase</fullName>
    </alternativeName>
</protein>
<dbReference type="InterPro" id="IPR015797">
    <property type="entry name" value="NUDIX_hydrolase-like_dom_sf"/>
</dbReference>
<evidence type="ECO:0000256" key="1">
    <source>
        <dbReference type="ARBA" id="ARBA00001946"/>
    </source>
</evidence>
<dbReference type="PANTHER" id="PTHR47707">
    <property type="entry name" value="8-OXO-DGTP DIPHOSPHATASE"/>
    <property type="match status" value="1"/>
</dbReference>
<dbReference type="PROSITE" id="PS00893">
    <property type="entry name" value="NUDIX_BOX"/>
    <property type="match status" value="1"/>
</dbReference>
<dbReference type="GO" id="GO:0006281">
    <property type="term" value="P:DNA repair"/>
    <property type="evidence" value="ECO:0007669"/>
    <property type="project" value="UniProtKB-KW"/>
</dbReference>
<evidence type="ECO:0000256" key="5">
    <source>
        <dbReference type="ARBA" id="ARBA00022723"/>
    </source>
</evidence>
<keyword evidence="7 17" id="KW-0378">Hydrolase</keyword>
<keyword evidence="4" id="KW-0235">DNA replication</keyword>
<evidence type="ECO:0000256" key="6">
    <source>
        <dbReference type="ARBA" id="ARBA00022763"/>
    </source>
</evidence>
<keyword evidence="5" id="KW-0479">Metal-binding</keyword>
<evidence type="ECO:0000313" key="20">
    <source>
        <dbReference type="Proteomes" id="UP000294535"/>
    </source>
</evidence>
<evidence type="ECO:0000256" key="17">
    <source>
        <dbReference type="RuleBase" id="RU003476"/>
    </source>
</evidence>
<dbReference type="EMBL" id="SNYF01000008">
    <property type="protein sequence ID" value="TDQ15219.1"/>
    <property type="molecule type" value="Genomic_DNA"/>
</dbReference>
<dbReference type="AlphaFoldDB" id="A0A4V3D1Z4"/>
<evidence type="ECO:0000256" key="2">
    <source>
        <dbReference type="ARBA" id="ARBA00005582"/>
    </source>
</evidence>
<dbReference type="PANTHER" id="PTHR47707:SF1">
    <property type="entry name" value="NUDIX HYDROLASE FAMILY PROTEIN"/>
    <property type="match status" value="1"/>
</dbReference>
<evidence type="ECO:0000259" key="18">
    <source>
        <dbReference type="PROSITE" id="PS51462"/>
    </source>
</evidence>
<evidence type="ECO:0000256" key="11">
    <source>
        <dbReference type="ARBA" id="ARBA00036904"/>
    </source>
</evidence>
<dbReference type="GO" id="GO:0008413">
    <property type="term" value="F:8-oxo-7,8-dihydroguanosine triphosphate pyrophosphatase activity"/>
    <property type="evidence" value="ECO:0007669"/>
    <property type="project" value="TreeGrafter"/>
</dbReference>
<keyword evidence="6" id="KW-0227">DNA damage</keyword>
<evidence type="ECO:0000256" key="7">
    <source>
        <dbReference type="ARBA" id="ARBA00022801"/>
    </source>
</evidence>
<accession>A0A4V3D1Z4</accession>
<dbReference type="OrthoDB" id="9810648at2"/>
<dbReference type="Proteomes" id="UP000294535">
    <property type="component" value="Unassembled WGS sequence"/>
</dbReference>
<evidence type="ECO:0000256" key="10">
    <source>
        <dbReference type="ARBA" id="ARBA00035861"/>
    </source>
</evidence>
<sequence length="139" mass="15930">MKSISVTCAIIIHQGKILAARRSQTMDLSGKWEFPGGKMEEDEEAEDCLIREILEELGITIISLKALTPVNYSYPTKTIRLIPFLCSWESGEISLLEHEQVCWLEKKDLFSLDWAEADLPIVHELQENWVKLVGQTERN</sequence>
<dbReference type="PROSITE" id="PS51462">
    <property type="entry name" value="NUDIX"/>
    <property type="match status" value="1"/>
</dbReference>
<reference evidence="19 20" key="1">
    <citation type="submission" date="2019-03" db="EMBL/GenBank/DDBJ databases">
        <title>Genomic Encyclopedia of Type Strains, Phase III (KMG-III): the genomes of soil and plant-associated and newly described type strains.</title>
        <authorList>
            <person name="Whitman W."/>
        </authorList>
    </citation>
    <scope>NUCLEOTIDE SEQUENCE [LARGE SCALE GENOMIC DNA]</scope>
    <source>
        <strain evidence="19 20">CECT 8446</strain>
    </source>
</reference>
<keyword evidence="3" id="KW-0515">Mutator protein</keyword>
<evidence type="ECO:0000313" key="19">
    <source>
        <dbReference type="EMBL" id="TDQ15219.1"/>
    </source>
</evidence>
<dbReference type="InterPro" id="IPR000086">
    <property type="entry name" value="NUDIX_hydrolase_dom"/>
</dbReference>
<dbReference type="Pfam" id="PF00293">
    <property type="entry name" value="NUDIX"/>
    <property type="match status" value="1"/>
</dbReference>
<keyword evidence="8" id="KW-0460">Magnesium</keyword>
<keyword evidence="20" id="KW-1185">Reference proteome</keyword>
<dbReference type="GO" id="GO:0006260">
    <property type="term" value="P:DNA replication"/>
    <property type="evidence" value="ECO:0007669"/>
    <property type="project" value="UniProtKB-KW"/>
</dbReference>
<evidence type="ECO:0000256" key="14">
    <source>
        <dbReference type="ARBA" id="ARBA00041592"/>
    </source>
</evidence>
<dbReference type="CDD" id="cd03425">
    <property type="entry name" value="NUDIX_MutT_NudA_like"/>
    <property type="match status" value="1"/>
</dbReference>
<dbReference type="Gene3D" id="3.90.79.10">
    <property type="entry name" value="Nucleoside Triphosphate Pyrophosphohydrolase"/>
    <property type="match status" value="1"/>
</dbReference>
<dbReference type="InterPro" id="IPR020084">
    <property type="entry name" value="NUDIX_hydrolase_CS"/>
</dbReference>
<dbReference type="EC" id="3.6.1.55" evidence="12"/>
<dbReference type="GO" id="GO:0035539">
    <property type="term" value="F:8-oxo-7,8-dihydrodeoxyguanosine triphosphate pyrophosphatase activity"/>
    <property type="evidence" value="ECO:0007669"/>
    <property type="project" value="UniProtKB-EC"/>
</dbReference>
<dbReference type="GO" id="GO:0044715">
    <property type="term" value="F:8-oxo-dGDP phosphatase activity"/>
    <property type="evidence" value="ECO:0007669"/>
    <property type="project" value="TreeGrafter"/>
</dbReference>
<keyword evidence="9" id="KW-0234">DNA repair</keyword>
<dbReference type="GO" id="GO:0046872">
    <property type="term" value="F:metal ion binding"/>
    <property type="evidence" value="ECO:0007669"/>
    <property type="project" value="UniProtKB-KW"/>
</dbReference>
<comment type="similarity">
    <text evidence="2 17">Belongs to the Nudix hydrolase family.</text>
</comment>
<comment type="cofactor">
    <cofactor evidence="1">
        <name>Mg(2+)</name>
        <dbReference type="ChEBI" id="CHEBI:18420"/>
    </cofactor>
</comment>
<dbReference type="PRINTS" id="PR00502">
    <property type="entry name" value="NUDIXFAMILY"/>
</dbReference>
<comment type="catalytic activity">
    <reaction evidence="11">
        <text>8-oxo-GTP + H2O = 8-oxo-GMP + diphosphate + H(+)</text>
        <dbReference type="Rhea" id="RHEA:67616"/>
        <dbReference type="ChEBI" id="CHEBI:15377"/>
        <dbReference type="ChEBI" id="CHEBI:15378"/>
        <dbReference type="ChEBI" id="CHEBI:33019"/>
        <dbReference type="ChEBI" id="CHEBI:143553"/>
        <dbReference type="ChEBI" id="CHEBI:145694"/>
    </reaction>
</comment>
<evidence type="ECO:0000256" key="12">
    <source>
        <dbReference type="ARBA" id="ARBA00038905"/>
    </source>
</evidence>
<dbReference type="InterPro" id="IPR047127">
    <property type="entry name" value="MutT-like"/>
</dbReference>
<comment type="caution">
    <text evidence="19">The sequence shown here is derived from an EMBL/GenBank/DDBJ whole genome shotgun (WGS) entry which is preliminary data.</text>
</comment>
<evidence type="ECO:0000256" key="4">
    <source>
        <dbReference type="ARBA" id="ARBA00022705"/>
    </source>
</evidence>
<proteinExistence type="inferred from homology"/>
<evidence type="ECO:0000256" key="3">
    <source>
        <dbReference type="ARBA" id="ARBA00022457"/>
    </source>
</evidence>
<dbReference type="InterPro" id="IPR020476">
    <property type="entry name" value="Nudix_hydrolase"/>
</dbReference>
<name>A0A4V3D1Z4_9BACT</name>
<evidence type="ECO:0000256" key="15">
    <source>
        <dbReference type="ARBA" id="ARBA00041979"/>
    </source>
</evidence>
<dbReference type="GO" id="GO:0044716">
    <property type="term" value="F:8-oxo-GDP phosphatase activity"/>
    <property type="evidence" value="ECO:0007669"/>
    <property type="project" value="TreeGrafter"/>
</dbReference>
<feature type="domain" description="Nudix hydrolase" evidence="18">
    <location>
        <begin position="1"/>
        <end position="127"/>
    </location>
</feature>
<comment type="catalytic activity">
    <reaction evidence="10">
        <text>8-oxo-dGTP + H2O = 8-oxo-dGMP + diphosphate + H(+)</text>
        <dbReference type="Rhea" id="RHEA:31575"/>
        <dbReference type="ChEBI" id="CHEBI:15377"/>
        <dbReference type="ChEBI" id="CHEBI:15378"/>
        <dbReference type="ChEBI" id="CHEBI:33019"/>
        <dbReference type="ChEBI" id="CHEBI:63224"/>
        <dbReference type="ChEBI" id="CHEBI:77896"/>
        <dbReference type="EC" id="3.6.1.55"/>
    </reaction>
</comment>
<dbReference type="SUPFAM" id="SSF55811">
    <property type="entry name" value="Nudix"/>
    <property type="match status" value="1"/>
</dbReference>
<evidence type="ECO:0000256" key="16">
    <source>
        <dbReference type="ARBA" id="ARBA00042798"/>
    </source>
</evidence>
<gene>
    <name evidence="19" type="ORF">DFQ04_3106</name>
</gene>
<evidence type="ECO:0000256" key="9">
    <source>
        <dbReference type="ARBA" id="ARBA00023204"/>
    </source>
</evidence>
<evidence type="ECO:0000256" key="8">
    <source>
        <dbReference type="ARBA" id="ARBA00022842"/>
    </source>
</evidence>
<organism evidence="19 20">
    <name type="scientific">Algoriphagus boseongensis</name>
    <dbReference type="NCBI Taxonomy" id="1442587"/>
    <lineage>
        <taxon>Bacteria</taxon>
        <taxon>Pseudomonadati</taxon>
        <taxon>Bacteroidota</taxon>
        <taxon>Cytophagia</taxon>
        <taxon>Cytophagales</taxon>
        <taxon>Cyclobacteriaceae</taxon>
        <taxon>Algoriphagus</taxon>
    </lineage>
</organism>
<dbReference type="RefSeq" id="WP_133557432.1">
    <property type="nucleotide sequence ID" value="NZ_SNYF01000008.1"/>
</dbReference>
<evidence type="ECO:0000256" key="13">
    <source>
        <dbReference type="ARBA" id="ARBA00040794"/>
    </source>
</evidence>